<accession>A0A8C9TDZ3</accession>
<keyword evidence="2" id="KW-1185">Reference proteome</keyword>
<dbReference type="GO" id="GO:0005634">
    <property type="term" value="C:nucleus"/>
    <property type="evidence" value="ECO:0007669"/>
    <property type="project" value="InterPro"/>
</dbReference>
<dbReference type="GO" id="GO:0030317">
    <property type="term" value="P:flagellated sperm motility"/>
    <property type="evidence" value="ECO:0007669"/>
    <property type="project" value="InterPro"/>
</dbReference>
<dbReference type="Pfam" id="PF06608">
    <property type="entry name" value="CFAP68"/>
    <property type="match status" value="1"/>
</dbReference>
<organism evidence="1 2">
    <name type="scientific">Scleropages formosus</name>
    <name type="common">Asian bonytongue</name>
    <name type="synonym">Osteoglossum formosum</name>
    <dbReference type="NCBI Taxonomy" id="113540"/>
    <lineage>
        <taxon>Eukaryota</taxon>
        <taxon>Metazoa</taxon>
        <taxon>Chordata</taxon>
        <taxon>Craniata</taxon>
        <taxon>Vertebrata</taxon>
        <taxon>Euteleostomi</taxon>
        <taxon>Actinopterygii</taxon>
        <taxon>Neopterygii</taxon>
        <taxon>Teleostei</taxon>
        <taxon>Osteoglossocephala</taxon>
        <taxon>Osteoglossomorpha</taxon>
        <taxon>Osteoglossiformes</taxon>
        <taxon>Osteoglossidae</taxon>
        <taxon>Scleropages</taxon>
    </lineage>
</organism>
<reference evidence="1 2" key="1">
    <citation type="submission" date="2019-04" db="EMBL/GenBank/DDBJ databases">
        <authorList>
            <consortium name="Wellcome Sanger Institute Data Sharing"/>
        </authorList>
    </citation>
    <scope>NUCLEOTIDE SEQUENCE [LARGE SCALE GENOMIC DNA]</scope>
</reference>
<dbReference type="OrthoDB" id="9970063at2759"/>
<name>A0A8C9TDZ3_SCLFO</name>
<reference evidence="1" key="3">
    <citation type="submission" date="2025-09" db="UniProtKB">
        <authorList>
            <consortium name="Ensembl"/>
        </authorList>
    </citation>
    <scope>IDENTIFICATION</scope>
</reference>
<evidence type="ECO:0000313" key="1">
    <source>
        <dbReference type="Ensembl" id="ENSSFOP00015050728.1"/>
    </source>
</evidence>
<protein>
    <submittedName>
        <fullName evidence="1">Uncharacterized protein</fullName>
    </submittedName>
</protein>
<reference evidence="1" key="2">
    <citation type="submission" date="2025-08" db="UniProtKB">
        <authorList>
            <consortium name="Ensembl"/>
        </authorList>
    </citation>
    <scope>IDENTIFICATION</scope>
</reference>
<proteinExistence type="predicted"/>
<sequence length="118" mass="13186">RSVSACNCGTIYIFQKFNKEILPREGCRADDQGHKLGQVGCATVTYSPSTLIGNWFEERFDTHPSAQRRPLPSQASFRTFDLTLNSKLSQPGCMCNIAKCVCLVTVCSIRTIMKQHIL</sequence>
<dbReference type="Proteomes" id="UP000694397">
    <property type="component" value="Chromosome 4"/>
</dbReference>
<evidence type="ECO:0000313" key="2">
    <source>
        <dbReference type="Proteomes" id="UP000694397"/>
    </source>
</evidence>
<dbReference type="InterPro" id="IPR009524">
    <property type="entry name" value="CFAP68"/>
</dbReference>
<dbReference type="Ensembl" id="ENSSFOT00015056235.1">
    <property type="protein sequence ID" value="ENSSFOP00015050728.1"/>
    <property type="gene ID" value="ENSSFOG00015026408.1"/>
</dbReference>
<dbReference type="AlphaFoldDB" id="A0A8C9TDZ3"/>